<evidence type="ECO:0000313" key="2">
    <source>
        <dbReference type="Proteomes" id="UP001281147"/>
    </source>
</evidence>
<comment type="caution">
    <text evidence="1">The sequence shown here is derived from an EMBL/GenBank/DDBJ whole genome shotgun (WGS) entry which is preliminary data.</text>
</comment>
<name>A0ACC3N673_9PEZI</name>
<reference evidence="1" key="1">
    <citation type="submission" date="2023-07" db="EMBL/GenBank/DDBJ databases">
        <title>Black Yeasts Isolated from many extreme environments.</title>
        <authorList>
            <person name="Coleine C."/>
            <person name="Stajich J.E."/>
            <person name="Selbmann L."/>
        </authorList>
    </citation>
    <scope>NUCLEOTIDE SEQUENCE</scope>
    <source>
        <strain evidence="1">CCFEE 5714</strain>
    </source>
</reference>
<sequence>MSYSPERDGVSQTRYSTPEPDLDDHRNQPESLPTINEPYHGRRRGTLASIASAERPERSGEAPQRSPRPTVESLELPAMQQYTTIARDFEHVIVDDDKSIRSNKSYKSRRSVKSNRSMKSHKTADEDWHRERRGSSSPMVARRSTFRRALHNRTREAGHVSRESSTDRSTSPPNSVDAFAPPRPRARADTVKSKAAASVDNLTLQRTASNATRSRRRLTFNEGDTAGGKTDVASSRSSVQEDVCFPPEDPPNTYTIDFEDLEEFVAQYHTKTPVAHPFAHAFTQQNEQQKRVFRDLRQGEGAHAVPADGLEKYGKDSLDNENKLNEKDGDLESSEEELNKVQSVLEQQNRFTFFSSEIDETVHAPELGGLLMPDETFRDLFELGPEGGVWWLDMLNPSEEEIFTICGAFRVHPLTREDITTQETREKVELFKSYYFVCFRSFYAVDKQSEDYLEPINIYAVVFREGLLTFSFCQNPHAANVRKRIGRLRDYVNLSADWICYALIDEIVDGFAPELLELERETDTIEDSVFTARFEDSRAILKQIGECRKKVMALIRLLGGKADVIRGFAKKCNEAYSVAPRGDVGLYLSDVQDHVVTMMSNLGHYEKMLGRSHSNHLSQISLSHIEQGSRANELLGRITVFATILVPLNLIAGLFGMNVRVPGQDSDTLAWWFGILGVILGVVVLLFFLVKKLSTRCYGY</sequence>
<dbReference type="Proteomes" id="UP001281147">
    <property type="component" value="Unassembled WGS sequence"/>
</dbReference>
<protein>
    <submittedName>
        <fullName evidence="1">Uncharacterized protein</fullName>
    </submittedName>
</protein>
<accession>A0ACC3N673</accession>
<dbReference type="EMBL" id="JAUTXU010000083">
    <property type="protein sequence ID" value="KAK3710569.1"/>
    <property type="molecule type" value="Genomic_DNA"/>
</dbReference>
<gene>
    <name evidence="1" type="ORF">LTR37_010196</name>
</gene>
<organism evidence="1 2">
    <name type="scientific">Vermiconidia calcicola</name>
    <dbReference type="NCBI Taxonomy" id="1690605"/>
    <lineage>
        <taxon>Eukaryota</taxon>
        <taxon>Fungi</taxon>
        <taxon>Dikarya</taxon>
        <taxon>Ascomycota</taxon>
        <taxon>Pezizomycotina</taxon>
        <taxon>Dothideomycetes</taxon>
        <taxon>Dothideomycetidae</taxon>
        <taxon>Mycosphaerellales</taxon>
        <taxon>Extremaceae</taxon>
        <taxon>Vermiconidia</taxon>
    </lineage>
</organism>
<evidence type="ECO:0000313" key="1">
    <source>
        <dbReference type="EMBL" id="KAK3710569.1"/>
    </source>
</evidence>
<proteinExistence type="predicted"/>
<keyword evidence="2" id="KW-1185">Reference proteome</keyword>